<dbReference type="SMART" id="SM00671">
    <property type="entry name" value="SEL1"/>
    <property type="match status" value="4"/>
</dbReference>
<sequence>MRAAVCGPVIRTAAAMWRIPGLFARALNRFHAANVQGCVHGEAEALNPSCLIPLGQNAGSRSYSSQSSGDYGRQNGQEQKRRGSFQFCTGQLPQYCMLDAVGLGAAAVFFLHLARQISFHCSINSSQEDRAPRRTCLEQILKSFSQCHQLSVKSHIVPQAVQPLAWKDLPLHGGANQQDGDASLQPYSAAPASGRRHHLVAVPEVSQTEDFLDVGSTYGPVTREDEPSSSAREPLKPKEESGESLQGAASRLLDVTETSVPTVLNIFGIISARDSGDYRSAFHFFQESAAAGYIKAQYNTAVCYERGKGVGKDLSKAAELYLLAARGGHQQAKYRYARYLLNVKPEDTPSAVKMLQEAAEAGVKEAQAYLGVFYSKKSHLDPEKAAKYFWMAAENGDVQSRYNLGVCYERGFGVATSGPEAVRHFERAAKSGHEASRQKLLELQPPGTEGEQKP</sequence>
<dbReference type="SUPFAM" id="SSF81901">
    <property type="entry name" value="HCP-like"/>
    <property type="match status" value="1"/>
</dbReference>
<feature type="region of interest" description="Disordered" evidence="1">
    <location>
        <begin position="428"/>
        <end position="454"/>
    </location>
</feature>
<dbReference type="PANTHER" id="PTHR45011">
    <property type="entry name" value="DAP3-BINDING CELL DEATH ENHANCER 1"/>
    <property type="match status" value="1"/>
</dbReference>
<evidence type="ECO:0000256" key="1">
    <source>
        <dbReference type="SAM" id="MobiDB-lite"/>
    </source>
</evidence>
<dbReference type="InterPro" id="IPR011990">
    <property type="entry name" value="TPR-like_helical_dom_sf"/>
</dbReference>
<comment type="caution">
    <text evidence="2">The sequence shown here is derived from an EMBL/GenBank/DDBJ whole genome shotgun (WGS) entry which is preliminary data.</text>
</comment>
<organism evidence="2 3">
    <name type="scientific">Ranitomeya imitator</name>
    <name type="common">mimic poison frog</name>
    <dbReference type="NCBI Taxonomy" id="111125"/>
    <lineage>
        <taxon>Eukaryota</taxon>
        <taxon>Metazoa</taxon>
        <taxon>Chordata</taxon>
        <taxon>Craniata</taxon>
        <taxon>Vertebrata</taxon>
        <taxon>Euteleostomi</taxon>
        <taxon>Amphibia</taxon>
        <taxon>Batrachia</taxon>
        <taxon>Anura</taxon>
        <taxon>Neobatrachia</taxon>
        <taxon>Hyloidea</taxon>
        <taxon>Dendrobatidae</taxon>
        <taxon>Dendrobatinae</taxon>
        <taxon>Ranitomeya</taxon>
    </lineage>
</organism>
<dbReference type="InterPro" id="IPR006597">
    <property type="entry name" value="Sel1-like"/>
</dbReference>
<name>A0ABN9L057_9NEOB</name>
<reference evidence="2" key="1">
    <citation type="submission" date="2023-07" db="EMBL/GenBank/DDBJ databases">
        <authorList>
            <person name="Stuckert A."/>
        </authorList>
    </citation>
    <scope>NUCLEOTIDE SEQUENCE</scope>
</reference>
<feature type="compositionally biased region" description="Basic and acidic residues" evidence="1">
    <location>
        <begin position="428"/>
        <end position="440"/>
    </location>
</feature>
<dbReference type="Gene3D" id="1.25.40.10">
    <property type="entry name" value="Tetratricopeptide repeat domain"/>
    <property type="match status" value="2"/>
</dbReference>
<dbReference type="EMBL" id="CAUEEQ010006246">
    <property type="protein sequence ID" value="CAJ0929921.1"/>
    <property type="molecule type" value="Genomic_DNA"/>
</dbReference>
<dbReference type="Proteomes" id="UP001176940">
    <property type="component" value="Unassembled WGS sequence"/>
</dbReference>
<evidence type="ECO:0008006" key="4">
    <source>
        <dbReference type="Google" id="ProtNLM"/>
    </source>
</evidence>
<dbReference type="Pfam" id="PF08238">
    <property type="entry name" value="Sel1"/>
    <property type="match status" value="5"/>
</dbReference>
<dbReference type="PANTHER" id="PTHR45011:SF1">
    <property type="entry name" value="DAP3-BINDING CELL DEATH ENHANCER 1"/>
    <property type="match status" value="1"/>
</dbReference>
<protein>
    <recommendedName>
        <fullName evidence="4">Death ligand signal enhancer</fullName>
    </recommendedName>
</protein>
<gene>
    <name evidence="2" type="ORF">RIMI_LOCUS4005561</name>
</gene>
<accession>A0ABN9L057</accession>
<evidence type="ECO:0000313" key="2">
    <source>
        <dbReference type="EMBL" id="CAJ0929921.1"/>
    </source>
</evidence>
<dbReference type="InterPro" id="IPR052748">
    <property type="entry name" value="ISR_Activator"/>
</dbReference>
<feature type="region of interest" description="Disordered" evidence="1">
    <location>
        <begin position="213"/>
        <end position="247"/>
    </location>
</feature>
<keyword evidence="3" id="KW-1185">Reference proteome</keyword>
<evidence type="ECO:0000313" key="3">
    <source>
        <dbReference type="Proteomes" id="UP001176940"/>
    </source>
</evidence>
<proteinExistence type="predicted"/>